<dbReference type="PANTHER" id="PTHR24092">
    <property type="entry name" value="PROBABLE PHOSPHOLIPID-TRANSPORTING ATPASE"/>
    <property type="match status" value="1"/>
</dbReference>
<evidence type="ECO:0000256" key="3">
    <source>
        <dbReference type="ARBA" id="ARBA00004236"/>
    </source>
</evidence>
<dbReference type="GeneTree" id="ENSGT00940000157110"/>
<dbReference type="CDD" id="cd02073">
    <property type="entry name" value="P-type_ATPase_APLT_Dnf-like"/>
    <property type="match status" value="1"/>
</dbReference>
<keyword evidence="15" id="KW-0333">Golgi apparatus</keyword>
<feature type="binding site" evidence="20">
    <location>
        <position position="381"/>
    </location>
    <ligand>
        <name>ATP</name>
        <dbReference type="ChEBI" id="CHEBI:30616"/>
    </ligand>
</feature>
<accession>A0AAY4DFH5</accession>
<comment type="catalytic activity">
    <reaction evidence="17 22">
        <text>ATP + H2O + phospholipidSide 1 = ADP + phosphate + phospholipidSide 2.</text>
        <dbReference type="EC" id="7.6.2.1"/>
    </reaction>
</comment>
<dbReference type="AlphaFoldDB" id="A0AAY4DFH5"/>
<feature type="binding site" evidence="20">
    <location>
        <position position="649"/>
    </location>
    <ligand>
        <name>ATP</name>
        <dbReference type="ChEBI" id="CHEBI:30616"/>
    </ligand>
</feature>
<sequence>SEAQAVREACGSEASGSLHAASSGRVADALPEACRRLTYIFLFLRLSPCSTAKYNLLTFLPRFLYSQFRRAANSFFLFIALLQQIPDVSPTGRWTTLVPLLFILVVAAVKEIIEDLVSHLTVAVGEVVKAANGDHLPADLVILSSSEPQGMCYIETSNLDGETNLKIRQGLQITSEMKDIDSLMRLSGRMECESPNRHLYEFVGNIRLDGHSTVPLGPDQILLRGAQLRNTQWVHGVVVYTGHDTKLMQNSTRPPLKLSNVERITNFQILVLFGCLLAISLVCSVGQTIWKYQYGNDAWYMDLNYGGAANFGLNFLTFIILFNNLIPISLLVTLEVIKFIQAFFINWDTDMLYEATNTPAMARTSNLNEELGQVKYIFSDKTGTLTCNVMQFKKCTIAGVAYGHSPQSPPPPEEEDEAAGFTDPGLLENLQNNHPTAPVILEFMTMMAICHTAVPERSGDRIVYQAASPDEGALVRAARNLGFVFSGRTPDSVIMESLGDEEKYELLNVLEFTSSRKRMSVIMRTPSGRIRLYCKGADTVIYERLAESSRYKDITLKHLEQFATEGLRTLCFAVADISEATYQQWQEVFQRASTSLQNRALKLEESYELIEKNLQLLGATAIEDKLQDKVPETIETLIKADIKIWILTGDKQETAINIGHSCKLLTKNMGLLVINEETLDGTRETLSHHCGMLGDALHKENDFALVIDGKTLKYALTFGARQYFMDLALSCKAVICCRVSPMQKSEVVEMVKKQVRVITLAIGDGANDVGMIQMAHVGVGISGKEGLQAANSSDYSIAQFKYLKNLLLVHGAWNYNRVAKCILYCFYKNIVLYIIEIWFAFVNGFSGQILFERWCIGLYNVIFTALPPLTLGIFERSCRKENMLKYPELYKTSQNAMGFNTKVFWAHCLNGLFHSVILFWFPLKFVVITVCLKAGLETSSWTMFSHIAIWGSIGLWVVFFSIYSSLWPLIPLAPDMSGEVRHTHSQSHSFFYLIKKACFKTLVDEVQELEALSKDPGAVVHGKRYNADENGVVSQSEVIRAYDTTKQRTSEW</sequence>
<dbReference type="SFLD" id="SFLDS00003">
    <property type="entry name" value="Haloacid_Dehalogenase"/>
    <property type="match status" value="1"/>
</dbReference>
<dbReference type="FunFam" id="3.40.1110.10:FF:000010">
    <property type="entry name" value="Phospholipid-transporting ATPase"/>
    <property type="match status" value="1"/>
</dbReference>
<dbReference type="FunFam" id="2.70.150.10:FF:000021">
    <property type="entry name" value="Phospholipid-transporting ATPase"/>
    <property type="match status" value="1"/>
</dbReference>
<dbReference type="SUPFAM" id="SSF81660">
    <property type="entry name" value="Metal cation-transporting ATPase, ATP-binding domain N"/>
    <property type="match status" value="1"/>
</dbReference>
<evidence type="ECO:0000256" key="16">
    <source>
        <dbReference type="ARBA" id="ARBA00023136"/>
    </source>
</evidence>
<keyword evidence="9 21" id="KW-0479">Metal-binding</keyword>
<evidence type="ECO:0000256" key="10">
    <source>
        <dbReference type="ARBA" id="ARBA00022741"/>
    </source>
</evidence>
<evidence type="ECO:0000256" key="17">
    <source>
        <dbReference type="ARBA" id="ARBA00034036"/>
    </source>
</evidence>
<dbReference type="Gene3D" id="2.70.150.10">
    <property type="entry name" value="Calcium-transporting ATPase, cytoplasmic transduction domain A"/>
    <property type="match status" value="1"/>
</dbReference>
<name>A0AAY4DFH5_9TELE</name>
<evidence type="ECO:0000256" key="22">
    <source>
        <dbReference type="RuleBase" id="RU362033"/>
    </source>
</evidence>
<dbReference type="InterPro" id="IPR008250">
    <property type="entry name" value="ATPase_P-typ_transduc_dom_A_sf"/>
</dbReference>
<feature type="transmembrane region" description="Helical" evidence="22">
    <location>
        <begin position="830"/>
        <end position="850"/>
    </location>
</feature>
<dbReference type="SFLD" id="SFLDF00027">
    <property type="entry name" value="p-type_atpase"/>
    <property type="match status" value="1"/>
</dbReference>
<dbReference type="SFLD" id="SFLDG00002">
    <property type="entry name" value="C1.7:_P-type_atpase_like"/>
    <property type="match status" value="1"/>
</dbReference>
<evidence type="ECO:0000313" key="27">
    <source>
        <dbReference type="Proteomes" id="UP000694580"/>
    </source>
</evidence>
<evidence type="ECO:0000259" key="24">
    <source>
        <dbReference type="Pfam" id="PF16209"/>
    </source>
</evidence>
<evidence type="ECO:0000256" key="2">
    <source>
        <dbReference type="ARBA" id="ARBA00004141"/>
    </source>
</evidence>
<feature type="binding site" evidence="20">
    <location>
        <position position="382"/>
    </location>
    <ligand>
        <name>ATP</name>
        <dbReference type="ChEBI" id="CHEBI:30616"/>
    </ligand>
</feature>
<keyword evidence="7" id="KW-0597">Phosphoprotein</keyword>
<dbReference type="GO" id="GO:0045332">
    <property type="term" value="P:phospholipid translocation"/>
    <property type="evidence" value="ECO:0007669"/>
    <property type="project" value="TreeGrafter"/>
</dbReference>
<evidence type="ECO:0000256" key="23">
    <source>
        <dbReference type="SAM" id="MobiDB-lite"/>
    </source>
</evidence>
<dbReference type="GO" id="GO:0000287">
    <property type="term" value="F:magnesium ion binding"/>
    <property type="evidence" value="ECO:0007669"/>
    <property type="project" value="UniProtKB-UniRule"/>
</dbReference>
<dbReference type="InterPro" id="IPR044492">
    <property type="entry name" value="P_typ_ATPase_HD_dom"/>
</dbReference>
<proteinExistence type="inferred from homology"/>
<feature type="binding site" evidence="21">
    <location>
        <position position="380"/>
    </location>
    <ligand>
        <name>Mg(2+)</name>
        <dbReference type="ChEBI" id="CHEBI:18420"/>
    </ligand>
</feature>
<dbReference type="Pfam" id="PF16212">
    <property type="entry name" value="PhoLip_ATPase_C"/>
    <property type="match status" value="2"/>
</dbReference>
<evidence type="ECO:0000256" key="14">
    <source>
        <dbReference type="ARBA" id="ARBA00022989"/>
    </source>
</evidence>
<evidence type="ECO:0000256" key="19">
    <source>
        <dbReference type="PIRSR" id="PIRSR606539-1"/>
    </source>
</evidence>
<comment type="subcellular location">
    <subcellularLocation>
        <location evidence="3">Cell membrane</location>
    </subcellularLocation>
    <subcellularLocation>
        <location evidence="4">Golgi apparatus</location>
    </subcellularLocation>
    <subcellularLocation>
        <location evidence="2 22">Membrane</location>
        <topology evidence="2 22">Multi-pass membrane protein</topology>
    </subcellularLocation>
</comment>
<feature type="binding site" evidence="20">
    <location>
        <position position="744"/>
    </location>
    <ligand>
        <name>ATP</name>
        <dbReference type="ChEBI" id="CHEBI:30616"/>
    </ligand>
</feature>
<dbReference type="InterPro" id="IPR036412">
    <property type="entry name" value="HAD-like_sf"/>
</dbReference>
<evidence type="ECO:0000256" key="9">
    <source>
        <dbReference type="ARBA" id="ARBA00022723"/>
    </source>
</evidence>
<feature type="binding site" evidence="20">
    <location>
        <position position="512"/>
    </location>
    <ligand>
        <name>ATP</name>
        <dbReference type="ChEBI" id="CHEBI:30616"/>
    </ligand>
</feature>
<evidence type="ECO:0000256" key="4">
    <source>
        <dbReference type="ARBA" id="ARBA00004555"/>
    </source>
</evidence>
<evidence type="ECO:0000256" key="18">
    <source>
        <dbReference type="ARBA" id="ARBA00051303"/>
    </source>
</evidence>
<dbReference type="InterPro" id="IPR032630">
    <property type="entry name" value="P_typ_ATPase_c"/>
</dbReference>
<comment type="cofactor">
    <cofactor evidence="1 21">
        <name>Mg(2+)</name>
        <dbReference type="ChEBI" id="CHEBI:18420"/>
    </cofactor>
</comment>
<evidence type="ECO:0000313" key="26">
    <source>
        <dbReference type="Ensembl" id="ENSDCDP00010044292.1"/>
    </source>
</evidence>
<keyword evidence="13 22" id="KW-1278">Translocase</keyword>
<dbReference type="PANTHER" id="PTHR24092:SF221">
    <property type="entry name" value="PHOSPHOLIPID-TRANSPORTING ATPASE IA"/>
    <property type="match status" value="1"/>
</dbReference>
<dbReference type="Pfam" id="PF16209">
    <property type="entry name" value="PhoLip_ATPase_N"/>
    <property type="match status" value="1"/>
</dbReference>
<dbReference type="Ensembl" id="ENSDCDT00010054389.1">
    <property type="protein sequence ID" value="ENSDCDP00010044292.1"/>
    <property type="gene ID" value="ENSDCDG00010022256.1"/>
</dbReference>
<keyword evidence="27" id="KW-1185">Reference proteome</keyword>
<keyword evidence="6" id="KW-1003">Cell membrane</keyword>
<feature type="domain" description="P-type ATPase C-terminal" evidence="25">
    <location>
        <begin position="926"/>
        <end position="994"/>
    </location>
</feature>
<dbReference type="SUPFAM" id="SSF81665">
    <property type="entry name" value="Calcium ATPase, transmembrane domain M"/>
    <property type="match status" value="1"/>
</dbReference>
<feature type="domain" description="P-type ATPase N-terminal" evidence="24">
    <location>
        <begin position="50"/>
        <end position="97"/>
    </location>
</feature>
<feature type="binding site" evidence="20">
    <location>
        <position position="650"/>
    </location>
    <ligand>
        <name>ATP</name>
        <dbReference type="ChEBI" id="CHEBI:30616"/>
    </ligand>
</feature>
<reference evidence="26" key="3">
    <citation type="submission" date="2025-09" db="UniProtKB">
        <authorList>
            <consortium name="Ensembl"/>
        </authorList>
    </citation>
    <scope>IDENTIFICATION</scope>
</reference>
<evidence type="ECO:0000256" key="11">
    <source>
        <dbReference type="ARBA" id="ARBA00022840"/>
    </source>
</evidence>
<dbReference type="NCBIfam" id="TIGR01494">
    <property type="entry name" value="ATPase_P-type"/>
    <property type="match status" value="2"/>
</dbReference>
<dbReference type="PRINTS" id="PR00119">
    <property type="entry name" value="CATATPASE"/>
</dbReference>
<dbReference type="InterPro" id="IPR023298">
    <property type="entry name" value="ATPase_P-typ_TM_dom_sf"/>
</dbReference>
<dbReference type="PROSITE" id="PS00154">
    <property type="entry name" value="ATPASE_E1_E2"/>
    <property type="match status" value="1"/>
</dbReference>
<dbReference type="NCBIfam" id="TIGR01652">
    <property type="entry name" value="ATPase-Plipid"/>
    <property type="match status" value="1"/>
</dbReference>
<protein>
    <recommendedName>
        <fullName evidence="22">Phospholipid-transporting ATPase</fullName>
        <ecNumber evidence="22">7.6.2.1</ecNumber>
    </recommendedName>
</protein>
<keyword evidence="16 22" id="KW-0472">Membrane</keyword>
<dbReference type="InterPro" id="IPR032631">
    <property type="entry name" value="P-type_ATPase_N"/>
</dbReference>
<feature type="binding site" evidence="20">
    <location>
        <position position="648"/>
    </location>
    <ligand>
        <name>ATP</name>
        <dbReference type="ChEBI" id="CHEBI:30616"/>
    </ligand>
</feature>
<dbReference type="SUPFAM" id="SSF81653">
    <property type="entry name" value="Calcium ATPase, transduction domain A"/>
    <property type="match status" value="1"/>
</dbReference>
<gene>
    <name evidence="26" type="primary">ATP8A1</name>
</gene>
<feature type="binding site" evidence="20">
    <location>
        <position position="471"/>
    </location>
    <ligand>
        <name>ATP</name>
        <dbReference type="ChEBI" id="CHEBI:30616"/>
    </ligand>
</feature>
<dbReference type="GO" id="GO:0140326">
    <property type="term" value="F:ATPase-coupled intramembrane lipid transporter activity"/>
    <property type="evidence" value="ECO:0007669"/>
    <property type="project" value="UniProtKB-EC"/>
</dbReference>
<feature type="transmembrane region" description="Helical" evidence="22">
    <location>
        <begin position="943"/>
        <end position="963"/>
    </location>
</feature>
<dbReference type="InterPro" id="IPR023214">
    <property type="entry name" value="HAD_sf"/>
</dbReference>
<feature type="binding site" evidence="20">
    <location>
        <position position="380"/>
    </location>
    <ligand>
        <name>ATP</name>
        <dbReference type="ChEBI" id="CHEBI:30616"/>
    </ligand>
</feature>
<comment type="similarity">
    <text evidence="5 22">Belongs to the cation transport ATPase (P-type) (TC 3.A.3) family. Type IV subfamily.</text>
</comment>
<feature type="transmembrane region" description="Helical" evidence="22">
    <location>
        <begin position="310"/>
        <end position="334"/>
    </location>
</feature>
<evidence type="ECO:0000256" key="15">
    <source>
        <dbReference type="ARBA" id="ARBA00023034"/>
    </source>
</evidence>
<dbReference type="Gene3D" id="3.40.50.1000">
    <property type="entry name" value="HAD superfamily/HAD-like"/>
    <property type="match status" value="1"/>
</dbReference>
<evidence type="ECO:0000256" key="13">
    <source>
        <dbReference type="ARBA" id="ARBA00022967"/>
    </source>
</evidence>
<feature type="binding site" evidence="21">
    <location>
        <position position="382"/>
    </location>
    <ligand>
        <name>Mg(2+)</name>
        <dbReference type="ChEBI" id="CHEBI:18420"/>
    </ligand>
</feature>
<keyword evidence="12 21" id="KW-0460">Magnesium</keyword>
<feature type="region of interest" description="Disordered" evidence="23">
    <location>
        <begin position="403"/>
        <end position="426"/>
    </location>
</feature>
<dbReference type="InterPro" id="IPR018303">
    <property type="entry name" value="ATPase_P-typ_P_site"/>
</dbReference>
<keyword evidence="11 20" id="KW-0067">ATP-binding</keyword>
<dbReference type="Gene3D" id="3.40.1110.10">
    <property type="entry name" value="Calcium-transporting ATPase, cytoplasmic domain N"/>
    <property type="match status" value="1"/>
</dbReference>
<keyword evidence="8 22" id="KW-0812">Transmembrane</keyword>
<evidence type="ECO:0000256" key="5">
    <source>
        <dbReference type="ARBA" id="ARBA00008109"/>
    </source>
</evidence>
<feature type="binding site" evidence="20">
    <location>
        <position position="768"/>
    </location>
    <ligand>
        <name>ATP</name>
        <dbReference type="ChEBI" id="CHEBI:30616"/>
    </ligand>
</feature>
<dbReference type="InterPro" id="IPR023299">
    <property type="entry name" value="ATPase_P-typ_cyto_dom_N"/>
</dbReference>
<reference evidence="26" key="2">
    <citation type="submission" date="2025-08" db="UniProtKB">
        <authorList>
            <consortium name="Ensembl"/>
        </authorList>
    </citation>
    <scope>IDENTIFICATION</scope>
</reference>
<dbReference type="Pfam" id="PF13246">
    <property type="entry name" value="Cation_ATPase"/>
    <property type="match status" value="1"/>
</dbReference>
<feature type="binding site" evidence="21">
    <location>
        <position position="768"/>
    </location>
    <ligand>
        <name>Mg(2+)</name>
        <dbReference type="ChEBI" id="CHEBI:18420"/>
    </ligand>
</feature>
<feature type="binding site" evidence="20">
    <location>
        <position position="738"/>
    </location>
    <ligand>
        <name>ATP</name>
        <dbReference type="ChEBI" id="CHEBI:30616"/>
    </ligand>
</feature>
<dbReference type="InterPro" id="IPR006539">
    <property type="entry name" value="P-type_ATPase_IV"/>
</dbReference>
<comment type="catalytic activity">
    <reaction evidence="18">
        <text>a 1,2-diacyl-sn-glycero-3-phospho-L-serine(out) + ATP + H2O = a 1,2-diacyl-sn-glycero-3-phospho-L-serine(in) + ADP + phosphate + H(+)</text>
        <dbReference type="Rhea" id="RHEA:38567"/>
        <dbReference type="ChEBI" id="CHEBI:15377"/>
        <dbReference type="ChEBI" id="CHEBI:15378"/>
        <dbReference type="ChEBI" id="CHEBI:30616"/>
        <dbReference type="ChEBI" id="CHEBI:43474"/>
        <dbReference type="ChEBI" id="CHEBI:57262"/>
        <dbReference type="ChEBI" id="CHEBI:456216"/>
    </reaction>
    <physiologicalReaction direction="left-to-right" evidence="18">
        <dbReference type="Rhea" id="RHEA:38568"/>
    </physiologicalReaction>
</comment>
<feature type="binding site" evidence="21">
    <location>
        <position position="764"/>
    </location>
    <ligand>
        <name>Mg(2+)</name>
        <dbReference type="ChEBI" id="CHEBI:18420"/>
    </ligand>
</feature>
<dbReference type="GO" id="GO:0005802">
    <property type="term" value="C:trans-Golgi network"/>
    <property type="evidence" value="ECO:0007669"/>
    <property type="project" value="TreeGrafter"/>
</dbReference>
<evidence type="ECO:0000256" key="1">
    <source>
        <dbReference type="ARBA" id="ARBA00001946"/>
    </source>
</evidence>
<feature type="transmembrane region" description="Helical" evidence="22">
    <location>
        <begin position="856"/>
        <end position="874"/>
    </location>
</feature>
<evidence type="ECO:0000256" key="20">
    <source>
        <dbReference type="PIRSR" id="PIRSR606539-2"/>
    </source>
</evidence>
<feature type="transmembrane region" description="Helical" evidence="22">
    <location>
        <begin position="903"/>
        <end position="923"/>
    </location>
</feature>
<evidence type="ECO:0000259" key="25">
    <source>
        <dbReference type="Pfam" id="PF16212"/>
    </source>
</evidence>
<dbReference type="GO" id="GO:0016887">
    <property type="term" value="F:ATP hydrolysis activity"/>
    <property type="evidence" value="ECO:0007669"/>
    <property type="project" value="InterPro"/>
</dbReference>
<feature type="domain" description="P-type ATPase C-terminal" evidence="25">
    <location>
        <begin position="790"/>
        <end position="923"/>
    </location>
</feature>
<keyword evidence="14 22" id="KW-1133">Transmembrane helix</keyword>
<evidence type="ECO:0000256" key="6">
    <source>
        <dbReference type="ARBA" id="ARBA00022475"/>
    </source>
</evidence>
<organism evidence="26 27">
    <name type="scientific">Denticeps clupeoides</name>
    <name type="common">denticle herring</name>
    <dbReference type="NCBI Taxonomy" id="299321"/>
    <lineage>
        <taxon>Eukaryota</taxon>
        <taxon>Metazoa</taxon>
        <taxon>Chordata</taxon>
        <taxon>Craniata</taxon>
        <taxon>Vertebrata</taxon>
        <taxon>Euteleostomi</taxon>
        <taxon>Actinopterygii</taxon>
        <taxon>Neopterygii</taxon>
        <taxon>Teleostei</taxon>
        <taxon>Clupei</taxon>
        <taxon>Clupeiformes</taxon>
        <taxon>Denticipitoidei</taxon>
        <taxon>Denticipitidae</taxon>
        <taxon>Denticeps</taxon>
    </lineage>
</organism>
<evidence type="ECO:0000256" key="7">
    <source>
        <dbReference type="ARBA" id="ARBA00022553"/>
    </source>
</evidence>
<feature type="active site" description="4-aspartylphosphate intermediate" evidence="19">
    <location>
        <position position="380"/>
    </location>
</feature>
<keyword evidence="10 20" id="KW-0547">Nucleotide-binding</keyword>
<feature type="binding site" evidence="20">
    <location>
        <position position="568"/>
    </location>
    <ligand>
        <name>ATP</name>
        <dbReference type="ChEBI" id="CHEBI:30616"/>
    </ligand>
</feature>
<feature type="binding site" evidence="20">
    <location>
        <position position="535"/>
    </location>
    <ligand>
        <name>ATP</name>
        <dbReference type="ChEBI" id="CHEBI:30616"/>
    </ligand>
</feature>
<evidence type="ECO:0000256" key="8">
    <source>
        <dbReference type="ARBA" id="ARBA00022692"/>
    </source>
</evidence>
<evidence type="ECO:0000256" key="12">
    <source>
        <dbReference type="ARBA" id="ARBA00022842"/>
    </source>
</evidence>
<reference evidence="26 27" key="1">
    <citation type="submission" date="2020-06" db="EMBL/GenBank/DDBJ databases">
        <authorList>
            <consortium name="Wellcome Sanger Institute Data Sharing"/>
        </authorList>
    </citation>
    <scope>NUCLEOTIDE SEQUENCE [LARGE SCALE GENOMIC DNA]</scope>
</reference>
<dbReference type="EC" id="7.6.2.1" evidence="22"/>
<dbReference type="SUPFAM" id="SSF56784">
    <property type="entry name" value="HAD-like"/>
    <property type="match status" value="1"/>
</dbReference>
<dbReference type="FunFam" id="3.40.50.1000:FF:000010">
    <property type="entry name" value="Phospholipid-transporting ATPase"/>
    <property type="match status" value="1"/>
</dbReference>
<feature type="binding site" evidence="20">
    <location>
        <position position="767"/>
    </location>
    <ligand>
        <name>ATP</name>
        <dbReference type="ChEBI" id="CHEBI:30616"/>
    </ligand>
</feature>
<feature type="transmembrane region" description="Helical" evidence="22">
    <location>
        <begin position="267"/>
        <end position="290"/>
    </location>
</feature>
<evidence type="ECO:0000256" key="21">
    <source>
        <dbReference type="PIRSR" id="PIRSR606539-3"/>
    </source>
</evidence>
<dbReference type="InterPro" id="IPR001757">
    <property type="entry name" value="P_typ_ATPase"/>
</dbReference>
<dbReference type="GO" id="GO:0005886">
    <property type="term" value="C:plasma membrane"/>
    <property type="evidence" value="ECO:0007669"/>
    <property type="project" value="UniProtKB-SubCell"/>
</dbReference>
<dbReference type="Proteomes" id="UP000694580">
    <property type="component" value="Chromosome 18"/>
</dbReference>
<dbReference type="GO" id="GO:0005524">
    <property type="term" value="F:ATP binding"/>
    <property type="evidence" value="ECO:0007669"/>
    <property type="project" value="UniProtKB-UniRule"/>
</dbReference>